<dbReference type="InterPro" id="IPR058581">
    <property type="entry name" value="TM_HPP"/>
</dbReference>
<gene>
    <name evidence="3" type="ORF">B9G39_16705</name>
</gene>
<feature type="domain" description="HPP transmembrane region" evidence="2">
    <location>
        <begin position="2"/>
        <end position="86"/>
    </location>
</feature>
<keyword evidence="1" id="KW-0472">Membrane</keyword>
<proteinExistence type="predicted"/>
<dbReference type="InterPro" id="IPR007065">
    <property type="entry name" value="HPP"/>
</dbReference>
<dbReference type="PANTHER" id="PTHR33741:SF5">
    <property type="entry name" value="TRANSMEMBRANE PROTEIN DDB_G0269096-RELATED"/>
    <property type="match status" value="1"/>
</dbReference>
<dbReference type="Proteomes" id="UP000257039">
    <property type="component" value="Unassembled WGS sequence"/>
</dbReference>
<sequence>MTTLIGLVMVNMFEVNAWTMGAAVGLAVAFMILTKTTHPPAGANPLLVMLTGESWMFLFNPVLIGTLLIVTIGVVYHRWICKRVYPIRWL</sequence>
<dbReference type="EMBL" id="NDXW01000001">
    <property type="protein sequence ID" value="RDH44941.1"/>
    <property type="molecule type" value="Genomic_DNA"/>
</dbReference>
<name>A0A4V1INU4_9GAMM</name>
<protein>
    <submittedName>
        <fullName evidence="3">HPP family protein</fullName>
    </submittedName>
</protein>
<evidence type="ECO:0000313" key="4">
    <source>
        <dbReference type="Proteomes" id="UP000257039"/>
    </source>
</evidence>
<dbReference type="Pfam" id="PF04982">
    <property type="entry name" value="TM_HPP"/>
    <property type="match status" value="1"/>
</dbReference>
<evidence type="ECO:0000256" key="1">
    <source>
        <dbReference type="SAM" id="Phobius"/>
    </source>
</evidence>
<keyword evidence="1" id="KW-1133">Transmembrane helix</keyword>
<reference evidence="3 4" key="1">
    <citation type="submission" date="2017-04" db="EMBL/GenBank/DDBJ databases">
        <title>Draft genome sequence of Zooshikella ganghwensis VG4 isolated from Red Sea sediments.</title>
        <authorList>
            <person name="Rehman Z."/>
            <person name="Alam I."/>
            <person name="Kamau A."/>
            <person name="Bajic V."/>
            <person name="Leiknes T."/>
        </authorList>
    </citation>
    <scope>NUCLEOTIDE SEQUENCE [LARGE SCALE GENOMIC DNA]</scope>
    <source>
        <strain evidence="3 4">VG4</strain>
    </source>
</reference>
<feature type="transmembrane region" description="Helical" evidence="1">
    <location>
        <begin position="12"/>
        <end position="34"/>
    </location>
</feature>
<evidence type="ECO:0000259" key="2">
    <source>
        <dbReference type="Pfam" id="PF04982"/>
    </source>
</evidence>
<evidence type="ECO:0000313" key="3">
    <source>
        <dbReference type="EMBL" id="RDH44941.1"/>
    </source>
</evidence>
<feature type="transmembrane region" description="Helical" evidence="1">
    <location>
        <begin position="54"/>
        <end position="76"/>
    </location>
</feature>
<dbReference type="AlphaFoldDB" id="A0A4V1INU4"/>
<comment type="caution">
    <text evidence="3">The sequence shown here is derived from an EMBL/GenBank/DDBJ whole genome shotgun (WGS) entry which is preliminary data.</text>
</comment>
<keyword evidence="1" id="KW-0812">Transmembrane</keyword>
<keyword evidence="4" id="KW-1185">Reference proteome</keyword>
<dbReference type="PANTHER" id="PTHR33741">
    <property type="entry name" value="TRANSMEMBRANE PROTEIN DDB_G0269096-RELATED"/>
    <property type="match status" value="1"/>
</dbReference>
<dbReference type="RefSeq" id="WP_094787989.1">
    <property type="nucleotide sequence ID" value="NZ_NDXW01000001.1"/>
</dbReference>
<organism evidence="3 4">
    <name type="scientific">Zooshikella ganghwensis</name>
    <dbReference type="NCBI Taxonomy" id="202772"/>
    <lineage>
        <taxon>Bacteria</taxon>
        <taxon>Pseudomonadati</taxon>
        <taxon>Pseudomonadota</taxon>
        <taxon>Gammaproteobacteria</taxon>
        <taxon>Oceanospirillales</taxon>
        <taxon>Zooshikellaceae</taxon>
        <taxon>Zooshikella</taxon>
    </lineage>
</organism>
<accession>A0A4V1INU4</accession>